<reference evidence="15" key="1">
    <citation type="journal article" date="2019" name="Int. J. Syst. Evol. Microbiol.">
        <title>The Global Catalogue of Microorganisms (GCM) 10K type strain sequencing project: providing services to taxonomists for standard genome sequencing and annotation.</title>
        <authorList>
            <consortium name="The Broad Institute Genomics Platform"/>
            <consortium name="The Broad Institute Genome Sequencing Center for Infectious Disease"/>
            <person name="Wu L."/>
            <person name="Ma J."/>
        </authorList>
    </citation>
    <scope>NUCLEOTIDE SEQUENCE [LARGE SCALE GENOMIC DNA]</scope>
    <source>
        <strain evidence="15">CGMCC 1.6784</strain>
    </source>
</reference>
<keyword evidence="3 8" id="KW-1134">Transmembrane beta strand</keyword>
<keyword evidence="14" id="KW-0675">Receptor</keyword>
<keyword evidence="4 8" id="KW-0812">Transmembrane</keyword>
<evidence type="ECO:0000256" key="8">
    <source>
        <dbReference type="PROSITE-ProRule" id="PRU01360"/>
    </source>
</evidence>
<gene>
    <name evidence="14" type="primary">bfeA</name>
    <name evidence="14" type="ORF">GCM10011349_44370</name>
</gene>
<protein>
    <submittedName>
        <fullName evidence="14">TonB-dependent receptor</fullName>
    </submittedName>
</protein>
<feature type="domain" description="TonB-dependent receptor plug" evidence="13">
    <location>
        <begin position="52"/>
        <end position="173"/>
    </location>
</feature>
<feature type="chain" id="PRO_5046536372" evidence="11">
    <location>
        <begin position="29"/>
        <end position="868"/>
    </location>
</feature>
<evidence type="ECO:0000256" key="9">
    <source>
        <dbReference type="RuleBase" id="RU003357"/>
    </source>
</evidence>
<evidence type="ECO:0000259" key="13">
    <source>
        <dbReference type="Pfam" id="PF07715"/>
    </source>
</evidence>
<feature type="compositionally biased region" description="Polar residues" evidence="10">
    <location>
        <begin position="468"/>
        <end position="487"/>
    </location>
</feature>
<evidence type="ECO:0000256" key="4">
    <source>
        <dbReference type="ARBA" id="ARBA00022692"/>
    </source>
</evidence>
<feature type="signal peptide" evidence="11">
    <location>
        <begin position="1"/>
        <end position="28"/>
    </location>
</feature>
<dbReference type="Pfam" id="PF00593">
    <property type="entry name" value="TonB_dep_Rec_b-barrel"/>
    <property type="match status" value="1"/>
</dbReference>
<evidence type="ECO:0000256" key="11">
    <source>
        <dbReference type="SAM" id="SignalP"/>
    </source>
</evidence>
<dbReference type="Proteomes" id="UP000605099">
    <property type="component" value="Unassembled WGS sequence"/>
</dbReference>
<accession>A0ABQ2K1X6</accession>
<dbReference type="EMBL" id="BMLK01000038">
    <property type="protein sequence ID" value="GGN61585.1"/>
    <property type="molecule type" value="Genomic_DNA"/>
</dbReference>
<comment type="similarity">
    <text evidence="8 9">Belongs to the TonB-dependent receptor family.</text>
</comment>
<keyword evidence="6 8" id="KW-0472">Membrane</keyword>
<keyword evidence="2 8" id="KW-0813">Transport</keyword>
<organism evidence="14 15">
    <name type="scientific">Novosphingobium indicum</name>
    <dbReference type="NCBI Taxonomy" id="462949"/>
    <lineage>
        <taxon>Bacteria</taxon>
        <taxon>Pseudomonadati</taxon>
        <taxon>Pseudomonadota</taxon>
        <taxon>Alphaproteobacteria</taxon>
        <taxon>Sphingomonadales</taxon>
        <taxon>Sphingomonadaceae</taxon>
        <taxon>Novosphingobium</taxon>
    </lineage>
</organism>
<keyword evidence="15" id="KW-1185">Reference proteome</keyword>
<proteinExistence type="inferred from homology"/>
<name>A0ABQ2K1X6_9SPHN</name>
<feature type="region of interest" description="Disordered" evidence="10">
    <location>
        <begin position="460"/>
        <end position="487"/>
    </location>
</feature>
<evidence type="ECO:0000256" key="6">
    <source>
        <dbReference type="ARBA" id="ARBA00023136"/>
    </source>
</evidence>
<dbReference type="Gene3D" id="2.40.170.20">
    <property type="entry name" value="TonB-dependent receptor, beta-barrel domain"/>
    <property type="match status" value="1"/>
</dbReference>
<dbReference type="InterPro" id="IPR036942">
    <property type="entry name" value="Beta-barrel_TonB_sf"/>
</dbReference>
<dbReference type="PROSITE" id="PS52016">
    <property type="entry name" value="TONB_DEPENDENT_REC_3"/>
    <property type="match status" value="1"/>
</dbReference>
<dbReference type="InterPro" id="IPR000531">
    <property type="entry name" value="Beta-barrel_TonB"/>
</dbReference>
<evidence type="ECO:0000256" key="2">
    <source>
        <dbReference type="ARBA" id="ARBA00022448"/>
    </source>
</evidence>
<dbReference type="InterPro" id="IPR039426">
    <property type="entry name" value="TonB-dep_rcpt-like"/>
</dbReference>
<dbReference type="Gene3D" id="2.170.130.10">
    <property type="entry name" value="TonB-dependent receptor, plug domain"/>
    <property type="match status" value="1"/>
</dbReference>
<feature type="domain" description="TonB-dependent receptor-like beta-barrel" evidence="12">
    <location>
        <begin position="316"/>
        <end position="816"/>
    </location>
</feature>
<evidence type="ECO:0000256" key="7">
    <source>
        <dbReference type="ARBA" id="ARBA00023237"/>
    </source>
</evidence>
<keyword evidence="11" id="KW-0732">Signal</keyword>
<evidence type="ECO:0000313" key="14">
    <source>
        <dbReference type="EMBL" id="GGN61585.1"/>
    </source>
</evidence>
<keyword evidence="7 8" id="KW-0998">Cell outer membrane</keyword>
<evidence type="ECO:0000256" key="5">
    <source>
        <dbReference type="ARBA" id="ARBA00023077"/>
    </source>
</evidence>
<comment type="subcellular location">
    <subcellularLocation>
        <location evidence="1 8">Cell outer membrane</location>
        <topology evidence="1 8">Multi-pass membrane protein</topology>
    </subcellularLocation>
</comment>
<dbReference type="PANTHER" id="PTHR47234:SF3">
    <property type="entry name" value="SECRETIN_TONB SHORT N-TERMINAL DOMAIN-CONTAINING PROTEIN"/>
    <property type="match status" value="1"/>
</dbReference>
<evidence type="ECO:0000256" key="10">
    <source>
        <dbReference type="SAM" id="MobiDB-lite"/>
    </source>
</evidence>
<dbReference type="RefSeq" id="WP_188823442.1">
    <property type="nucleotide sequence ID" value="NZ_BMLK01000038.1"/>
</dbReference>
<dbReference type="InterPro" id="IPR037066">
    <property type="entry name" value="Plug_dom_sf"/>
</dbReference>
<evidence type="ECO:0000256" key="3">
    <source>
        <dbReference type="ARBA" id="ARBA00022452"/>
    </source>
</evidence>
<evidence type="ECO:0000256" key="1">
    <source>
        <dbReference type="ARBA" id="ARBA00004571"/>
    </source>
</evidence>
<comment type="caution">
    <text evidence="14">The sequence shown here is derived from an EMBL/GenBank/DDBJ whole genome shotgun (WGS) entry which is preliminary data.</text>
</comment>
<dbReference type="SUPFAM" id="SSF56935">
    <property type="entry name" value="Porins"/>
    <property type="match status" value="1"/>
</dbReference>
<evidence type="ECO:0000313" key="15">
    <source>
        <dbReference type="Proteomes" id="UP000605099"/>
    </source>
</evidence>
<evidence type="ECO:0000259" key="12">
    <source>
        <dbReference type="Pfam" id="PF00593"/>
    </source>
</evidence>
<dbReference type="InterPro" id="IPR012910">
    <property type="entry name" value="Plug_dom"/>
</dbReference>
<dbReference type="Pfam" id="PF07715">
    <property type="entry name" value="Plug"/>
    <property type="match status" value="1"/>
</dbReference>
<dbReference type="PANTHER" id="PTHR47234">
    <property type="match status" value="1"/>
</dbReference>
<keyword evidence="5 9" id="KW-0798">TonB box</keyword>
<sequence length="868" mass="92593">MGSFVNRQVALKALLCSSSILLAWPAMAQEAASVTPSDNIVVTGSRFGDRTVQDSPTPIDAVSAEQLTKGGGNDLQSMIKVAIPSFSTPRPSSVGTSDYLQSPTLRGLSTGQLLLMVNGKRRHTNSELNTNNQIGRGDVAYDFGAIPAFAIKSVQVLRDGAAAQYGSDAIGGVVNIMLEDKFGVSASGKGGITTHGDGQHLEGNVAVGLPLGSDGGVIRVTGMYVDHNHTDRARPDTRQQYFGTDANGNLVMPSSYYGSGTGLTASNGTLDAREATFNRDIWVFGEPDYTNKALFANAKLPVGDFEAYAFGGWNKLDGTTYNFLRRAGQNETVRAIHPDGYLPLNAVVLENYSGTGGLRGEAAGFGIDVSTTYGQSYTSQADYNTNNVTYGADSPTSFFRGSSQFDQWTTNLDFTRDIPLGDGSPLQIAFGAEYRKEWYKLGAGSLESYTDGGVAILDGPNAGKQGAVGSQPTPGLPPSSATSGSRNAKSVYGEIQKVFFEKLLLDAAIRYEHYSDFGSTTNYKFAGRFDVTDWFALRGSYGTGFRAPALAQIYYNSSTTNFLNGNPVAIRLVSTADPLSALIGAPELKPEKSKNLSAGAVLSLGKLSIAADYYRIKLEDRLALSGTFSGTALVNYLTANGYPNISSVSFVTNGVDTTSQGVDVTATWSTWFSDVDELSVTLAGNYNHAKIDNVVGTPGPLAAIGITTPLVDLTQQVRLTQSTPDSKVTLNFNWKHDWISTNLTLTRYGKVSQVALTNKTQAQVDALLLPGYDVTLVPNGNNYDMIQHFGADVVADLEVAFKVNEQFTFTLGASNLFDNMPDEQIASTVESVAAGTNGADNNGIYPYAYIAPYGTSGRFLYAKVKVDF</sequence>